<keyword evidence="3" id="KW-1185">Reference proteome</keyword>
<accession>A0ABV9QMD2</accession>
<comment type="caution">
    <text evidence="2">The sequence shown here is derived from an EMBL/GenBank/DDBJ whole genome shotgun (WGS) entry which is preliminary data.</text>
</comment>
<dbReference type="Proteomes" id="UP001595916">
    <property type="component" value="Unassembled WGS sequence"/>
</dbReference>
<dbReference type="GO" id="GO:0016746">
    <property type="term" value="F:acyltransferase activity"/>
    <property type="evidence" value="ECO:0007669"/>
    <property type="project" value="UniProtKB-KW"/>
</dbReference>
<dbReference type="EC" id="2.3.-.-" evidence="2"/>
<feature type="domain" description="N-acetyltransferase" evidence="1">
    <location>
        <begin position="14"/>
        <end position="181"/>
    </location>
</feature>
<evidence type="ECO:0000313" key="3">
    <source>
        <dbReference type="Proteomes" id="UP001595916"/>
    </source>
</evidence>
<evidence type="ECO:0000313" key="2">
    <source>
        <dbReference type="EMBL" id="MFC4805369.1"/>
    </source>
</evidence>
<keyword evidence="2" id="KW-0808">Transferase</keyword>
<reference evidence="3" key="1">
    <citation type="journal article" date="2019" name="Int. J. Syst. Evol. Microbiol.">
        <title>The Global Catalogue of Microorganisms (GCM) 10K type strain sequencing project: providing services to taxonomists for standard genome sequencing and annotation.</title>
        <authorList>
            <consortium name="The Broad Institute Genomics Platform"/>
            <consortium name="The Broad Institute Genome Sequencing Center for Infectious Disease"/>
            <person name="Wu L."/>
            <person name="Ma J."/>
        </authorList>
    </citation>
    <scope>NUCLEOTIDE SEQUENCE [LARGE SCALE GENOMIC DNA]</scope>
    <source>
        <strain evidence="3">CCUG 46385</strain>
    </source>
</reference>
<dbReference type="RefSeq" id="WP_379788928.1">
    <property type="nucleotide sequence ID" value="NZ_JBHSHL010000046.1"/>
</dbReference>
<sequence length="182" mass="21504">MEHRGTRRLETERLILRRFEMEDAQMMFDNWASDEEVTAYLIWPAHKDVEVTREVLAEWTGMYEKEDFYQWAIVPKEFMEPIGSISVVRQNEKAELAHVGYCISRSWWRRGVTSEALKAVIDFLFDEVGYTCIQSRHDPQNPNSGKVMQKCKMKYEGTLRHCDWNNTGICDASYYSILSDER</sequence>
<dbReference type="PANTHER" id="PTHR43792:SF1">
    <property type="entry name" value="N-ACETYLTRANSFERASE DOMAIN-CONTAINING PROTEIN"/>
    <property type="match status" value="1"/>
</dbReference>
<keyword evidence="2" id="KW-0012">Acyltransferase</keyword>
<dbReference type="InterPro" id="IPR051531">
    <property type="entry name" value="N-acetyltransferase"/>
</dbReference>
<dbReference type="Pfam" id="PF13302">
    <property type="entry name" value="Acetyltransf_3"/>
    <property type="match status" value="1"/>
</dbReference>
<organism evidence="2 3">
    <name type="scientific">Filifactor villosus</name>
    <dbReference type="NCBI Taxonomy" id="29374"/>
    <lineage>
        <taxon>Bacteria</taxon>
        <taxon>Bacillati</taxon>
        <taxon>Bacillota</taxon>
        <taxon>Clostridia</taxon>
        <taxon>Peptostreptococcales</taxon>
        <taxon>Filifactoraceae</taxon>
        <taxon>Filifactor</taxon>
    </lineage>
</organism>
<protein>
    <submittedName>
        <fullName evidence="2">GNAT family N-acetyltransferase</fullName>
        <ecNumber evidence="2">2.3.-.-</ecNumber>
    </submittedName>
</protein>
<dbReference type="SUPFAM" id="SSF55729">
    <property type="entry name" value="Acyl-CoA N-acyltransferases (Nat)"/>
    <property type="match status" value="1"/>
</dbReference>
<dbReference type="EMBL" id="JBHSHL010000046">
    <property type="protein sequence ID" value="MFC4805369.1"/>
    <property type="molecule type" value="Genomic_DNA"/>
</dbReference>
<proteinExistence type="predicted"/>
<evidence type="ECO:0000259" key="1">
    <source>
        <dbReference type="PROSITE" id="PS51186"/>
    </source>
</evidence>
<dbReference type="Gene3D" id="3.40.630.30">
    <property type="match status" value="1"/>
</dbReference>
<name>A0ABV9QMD2_9FIRM</name>
<gene>
    <name evidence="2" type="ORF">ACFO4R_09770</name>
</gene>
<dbReference type="InterPro" id="IPR000182">
    <property type="entry name" value="GNAT_dom"/>
</dbReference>
<dbReference type="PANTHER" id="PTHR43792">
    <property type="entry name" value="GNAT FAMILY, PUTATIVE (AFU_ORTHOLOGUE AFUA_3G00765)-RELATED-RELATED"/>
    <property type="match status" value="1"/>
</dbReference>
<dbReference type="InterPro" id="IPR016181">
    <property type="entry name" value="Acyl_CoA_acyltransferase"/>
</dbReference>
<dbReference type="PROSITE" id="PS51186">
    <property type="entry name" value="GNAT"/>
    <property type="match status" value="1"/>
</dbReference>